<evidence type="ECO:0000256" key="3">
    <source>
        <dbReference type="ARBA" id="ARBA00006047"/>
    </source>
</evidence>
<protein>
    <recommendedName>
        <fullName evidence="4">glycogen phosphorylase</fullName>
        <ecNumber evidence="4">2.4.1.1</ecNumber>
    </recommendedName>
</protein>
<dbReference type="PANTHER" id="PTHR42655:SF1">
    <property type="entry name" value="GLYCOGEN PHOSPHORYLASE"/>
    <property type="match status" value="1"/>
</dbReference>
<comment type="similarity">
    <text evidence="3">Belongs to the glycogen phosphorylase family.</text>
</comment>
<evidence type="ECO:0000256" key="7">
    <source>
        <dbReference type="ARBA" id="ARBA00022898"/>
    </source>
</evidence>
<dbReference type="NCBIfam" id="TIGR02094">
    <property type="entry name" value="more_P_ylases"/>
    <property type="match status" value="1"/>
</dbReference>
<comment type="cofactor">
    <cofactor evidence="2">
        <name>pyridoxal 5'-phosphate</name>
        <dbReference type="ChEBI" id="CHEBI:597326"/>
    </cofactor>
</comment>
<dbReference type="InterPro" id="IPR011834">
    <property type="entry name" value="Agluc_phsphrylas"/>
</dbReference>
<reference evidence="10 11" key="1">
    <citation type="submission" date="2019-03" db="EMBL/GenBank/DDBJ databases">
        <title>Roseomonas sp. a novel Roseomonas species isolated from Sea whip Gorgonian.</title>
        <authorList>
            <person name="Li F."/>
            <person name="Pan X."/>
            <person name="Huang S."/>
            <person name="Li Z."/>
            <person name="Meng B."/>
        </authorList>
    </citation>
    <scope>NUCLEOTIDE SEQUENCE [LARGE SCALE GENOMIC DNA]</scope>
    <source>
        <strain evidence="10 11">M0104</strain>
    </source>
</reference>
<evidence type="ECO:0000256" key="5">
    <source>
        <dbReference type="ARBA" id="ARBA00022676"/>
    </source>
</evidence>
<dbReference type="GO" id="GO:0030170">
    <property type="term" value="F:pyridoxal phosphate binding"/>
    <property type="evidence" value="ECO:0007669"/>
    <property type="project" value="InterPro"/>
</dbReference>
<evidence type="ECO:0000256" key="6">
    <source>
        <dbReference type="ARBA" id="ARBA00022679"/>
    </source>
</evidence>
<keyword evidence="7" id="KW-0663">Pyridoxal phosphate</keyword>
<sequence>MEIALEPGIPTYSGGLGVLAGDTVRSCADLELPMVFVTLVSRKGYLRQSIAPDGSQQESIDPWNPADHAEPLDAAVAVRIEGRPVWILPWLYMHACPHGGCAPVILLDTHLEVNDPADRGITDRLYGEGADLRLKQEIVLGIGGERILRALGFEITTWHLNEGHAALLPLSLLRRHPLGKDEPAATTLRYDAEPVRERCVFTTHTPVEAGHDRFSYDLVQRMMGDFFEIGQLRHIAGAEELNMTRLALNLSGWVNGVATRHAETAQRMFPGYHIHAVTNGVHVPTWTHPAFAALFQTVSPEWAHDPGALRGADHLADEAVWTAHRQAKGELLAEVQHRCSTALDPDLPVIVFARRMTGYKRADLLFSDLAQLRRVAREFPFQVVMAGKAHPRDEGGKALIRQVHEHARELADTLPVVFLPNYEMGLAKKMVAGADIWLNTPLPPMEASGTSGMKAALNGVPHLSVLDGWWAEACEEGANGWAIGSDGGPPAQHAGELYDKLWSTVLPLWHHDRAGWIALMKQVISRTGSRFHSQRMMRRYAAEAYLR</sequence>
<dbReference type="OrthoDB" id="7229284at2"/>
<evidence type="ECO:0000256" key="8">
    <source>
        <dbReference type="ARBA" id="ARBA00023277"/>
    </source>
</evidence>
<dbReference type="EMBL" id="SNVJ01000004">
    <property type="protein sequence ID" value="MXP63078.1"/>
    <property type="molecule type" value="Genomic_DNA"/>
</dbReference>
<proteinExistence type="inferred from homology"/>
<evidence type="ECO:0000256" key="2">
    <source>
        <dbReference type="ARBA" id="ARBA00001933"/>
    </source>
</evidence>
<dbReference type="InterPro" id="IPR035090">
    <property type="entry name" value="Pyridoxal_P_attach_site"/>
</dbReference>
<dbReference type="GO" id="GO:0005975">
    <property type="term" value="P:carbohydrate metabolic process"/>
    <property type="evidence" value="ECO:0007669"/>
    <property type="project" value="InterPro"/>
</dbReference>
<dbReference type="Pfam" id="PF00343">
    <property type="entry name" value="Phosphorylase"/>
    <property type="match status" value="1"/>
</dbReference>
<dbReference type="SUPFAM" id="SSF53756">
    <property type="entry name" value="UDP-Glycosyltransferase/glycogen phosphorylase"/>
    <property type="match status" value="1"/>
</dbReference>
<keyword evidence="8" id="KW-0119">Carbohydrate metabolism</keyword>
<gene>
    <name evidence="10" type="primary">glgP</name>
    <name evidence="10" type="ORF">E0493_06885</name>
</gene>
<dbReference type="Proteomes" id="UP000460715">
    <property type="component" value="Unassembled WGS sequence"/>
</dbReference>
<name>A0A845B952_9PROT</name>
<dbReference type="PROSITE" id="PS00102">
    <property type="entry name" value="PHOSPHORYLASE"/>
    <property type="match status" value="1"/>
</dbReference>
<evidence type="ECO:0000313" key="10">
    <source>
        <dbReference type="EMBL" id="MXP63078.1"/>
    </source>
</evidence>
<dbReference type="PANTHER" id="PTHR42655">
    <property type="entry name" value="GLYCOGEN PHOSPHORYLASE"/>
    <property type="match status" value="1"/>
</dbReference>
<comment type="function">
    <text evidence="9">Phosphorylase is an important allosteric enzyme in carbohydrate metabolism. Enzymes from different sources differ in their regulatory mechanisms and in their natural substrates. However, all known phosphorylases share catalytic and structural properties.</text>
</comment>
<dbReference type="Gene3D" id="3.40.50.2000">
    <property type="entry name" value="Glycogen Phosphorylase B"/>
    <property type="match status" value="3"/>
</dbReference>
<dbReference type="AlphaFoldDB" id="A0A845B952"/>
<dbReference type="GO" id="GO:0008184">
    <property type="term" value="F:glycogen phosphorylase activity"/>
    <property type="evidence" value="ECO:0007669"/>
    <property type="project" value="InterPro"/>
</dbReference>
<evidence type="ECO:0000256" key="1">
    <source>
        <dbReference type="ARBA" id="ARBA00001275"/>
    </source>
</evidence>
<dbReference type="EC" id="2.4.1.1" evidence="4"/>
<keyword evidence="11" id="KW-1185">Reference proteome</keyword>
<evidence type="ECO:0000256" key="9">
    <source>
        <dbReference type="ARBA" id="ARBA00025174"/>
    </source>
</evidence>
<comment type="caution">
    <text evidence="10">The sequence shown here is derived from an EMBL/GenBank/DDBJ whole genome shotgun (WGS) entry which is preliminary data.</text>
</comment>
<keyword evidence="5" id="KW-0328">Glycosyltransferase</keyword>
<evidence type="ECO:0000313" key="11">
    <source>
        <dbReference type="Proteomes" id="UP000460715"/>
    </source>
</evidence>
<keyword evidence="6" id="KW-0808">Transferase</keyword>
<evidence type="ECO:0000256" key="4">
    <source>
        <dbReference type="ARBA" id="ARBA00012591"/>
    </source>
</evidence>
<accession>A0A845B952</accession>
<dbReference type="InterPro" id="IPR000811">
    <property type="entry name" value="Glyco_trans_35"/>
</dbReference>
<dbReference type="InterPro" id="IPR052182">
    <property type="entry name" value="Glycogen/Maltodextrin_Phosph"/>
</dbReference>
<comment type="catalytic activity">
    <reaction evidence="1">
        <text>[(1-&gt;4)-alpha-D-glucosyl](n) + phosphate = [(1-&gt;4)-alpha-D-glucosyl](n-1) + alpha-D-glucose 1-phosphate</text>
        <dbReference type="Rhea" id="RHEA:41732"/>
        <dbReference type="Rhea" id="RHEA-COMP:9584"/>
        <dbReference type="Rhea" id="RHEA-COMP:9586"/>
        <dbReference type="ChEBI" id="CHEBI:15444"/>
        <dbReference type="ChEBI" id="CHEBI:43474"/>
        <dbReference type="ChEBI" id="CHEBI:58601"/>
        <dbReference type="EC" id="2.4.1.1"/>
    </reaction>
</comment>
<organism evidence="10 11">
    <name type="scientific">Teichococcus coralli</name>
    <dbReference type="NCBI Taxonomy" id="2545983"/>
    <lineage>
        <taxon>Bacteria</taxon>
        <taxon>Pseudomonadati</taxon>
        <taxon>Pseudomonadota</taxon>
        <taxon>Alphaproteobacteria</taxon>
        <taxon>Acetobacterales</taxon>
        <taxon>Roseomonadaceae</taxon>
        <taxon>Roseomonas</taxon>
    </lineage>
</organism>